<dbReference type="Proteomes" id="UP000608024">
    <property type="component" value="Unassembled WGS sequence"/>
</dbReference>
<accession>A0A919DFT7</accession>
<protein>
    <recommendedName>
        <fullName evidence="5">Integral membrane protein</fullName>
    </recommendedName>
</protein>
<keyword evidence="4" id="KW-1185">Reference proteome</keyword>
<dbReference type="AlphaFoldDB" id="A0A919DFT7"/>
<feature type="transmembrane region" description="Helical" evidence="1">
    <location>
        <begin position="366"/>
        <end position="399"/>
    </location>
</feature>
<reference evidence="3" key="1">
    <citation type="journal article" date="2014" name="Int. J. Syst. Evol. Microbiol.">
        <title>Complete genome sequence of Corynebacterium casei LMG S-19264T (=DSM 44701T), isolated from a smear-ripened cheese.</title>
        <authorList>
            <consortium name="US DOE Joint Genome Institute (JGI-PGF)"/>
            <person name="Walter F."/>
            <person name="Albersmeier A."/>
            <person name="Kalinowski J."/>
            <person name="Ruckert C."/>
        </authorList>
    </citation>
    <scope>NUCLEOTIDE SEQUENCE</scope>
    <source>
        <strain evidence="3">JCM 4784</strain>
    </source>
</reference>
<name>A0A919DFT7_9ACTN</name>
<feature type="transmembrane region" description="Helical" evidence="1">
    <location>
        <begin position="224"/>
        <end position="249"/>
    </location>
</feature>
<dbReference type="RefSeq" id="WP_190134173.1">
    <property type="nucleotide sequence ID" value="NZ_BNBT01000005.1"/>
</dbReference>
<keyword evidence="1" id="KW-0812">Transmembrane</keyword>
<sequence length="401" mass="41559">MRPRAIAAGAVAAGLAVKAFSLAVGPQMEGVAEVAKLAEEAQKAAASGAADAAEKQKAYADALAELPPATRATAKAFIGLKDNYKSWSDSLAPTTMPLLTRGIELLWNLLPSLTPFVRAAASTFSSFFDDLEEGVKSARFKEWVADTPAAAGPALRNFLTVPRNLVVGSAGVLHAFLPMSAGVTSGLVDMSAAFARWGISLEDSEGFAEFLEMAREGGATLGQLAITVCGLLIAMGPLIGLTTQVALVLAQVVNALPPSALSALATAIVLVVVGMKAWAVGARAIAVVNRIMAASTWTAIAGWLRMMAVGGLAYARVAKAAVSRLRARRSRGRARRCGPWPCSFVAQPVRTAAVAVAQFALMAARVIAWAAVMAAQWLIAMGPIGWVILAVTALVALVITK</sequence>
<organism evidence="3 4">
    <name type="scientific">Streptomyces longispororuber</name>
    <dbReference type="NCBI Taxonomy" id="68230"/>
    <lineage>
        <taxon>Bacteria</taxon>
        <taxon>Bacillati</taxon>
        <taxon>Actinomycetota</taxon>
        <taxon>Actinomycetes</taxon>
        <taxon>Kitasatosporales</taxon>
        <taxon>Streptomycetaceae</taxon>
        <taxon>Streptomyces</taxon>
    </lineage>
</organism>
<keyword evidence="1" id="KW-1133">Transmembrane helix</keyword>
<gene>
    <name evidence="3" type="ORF">GCM10018785_05480</name>
</gene>
<evidence type="ECO:0008006" key="5">
    <source>
        <dbReference type="Google" id="ProtNLM"/>
    </source>
</evidence>
<keyword evidence="1" id="KW-0472">Membrane</keyword>
<comment type="caution">
    <text evidence="3">The sequence shown here is derived from an EMBL/GenBank/DDBJ whole genome shotgun (WGS) entry which is preliminary data.</text>
</comment>
<proteinExistence type="predicted"/>
<evidence type="ECO:0000313" key="3">
    <source>
        <dbReference type="EMBL" id="GHE38843.1"/>
    </source>
</evidence>
<keyword evidence="2" id="KW-0732">Signal</keyword>
<dbReference type="EMBL" id="BNBT01000005">
    <property type="protein sequence ID" value="GHE38843.1"/>
    <property type="molecule type" value="Genomic_DNA"/>
</dbReference>
<feature type="transmembrane region" description="Helical" evidence="1">
    <location>
        <begin position="261"/>
        <end position="279"/>
    </location>
</feature>
<feature type="chain" id="PRO_5038100335" description="Integral membrane protein" evidence="2">
    <location>
        <begin position="24"/>
        <end position="401"/>
    </location>
</feature>
<evidence type="ECO:0000313" key="4">
    <source>
        <dbReference type="Proteomes" id="UP000608024"/>
    </source>
</evidence>
<evidence type="ECO:0000256" key="1">
    <source>
        <dbReference type="SAM" id="Phobius"/>
    </source>
</evidence>
<reference evidence="3" key="2">
    <citation type="submission" date="2020-09" db="EMBL/GenBank/DDBJ databases">
        <authorList>
            <person name="Sun Q."/>
            <person name="Ohkuma M."/>
        </authorList>
    </citation>
    <scope>NUCLEOTIDE SEQUENCE</scope>
    <source>
        <strain evidence="3">JCM 4784</strain>
    </source>
</reference>
<feature type="signal peptide" evidence="2">
    <location>
        <begin position="1"/>
        <end position="23"/>
    </location>
</feature>
<evidence type="ECO:0000256" key="2">
    <source>
        <dbReference type="SAM" id="SignalP"/>
    </source>
</evidence>